<dbReference type="Gene3D" id="2.60.120.560">
    <property type="entry name" value="Exo-inulinase, domain 1"/>
    <property type="match status" value="1"/>
</dbReference>
<dbReference type="RefSeq" id="WP_277860109.1">
    <property type="nucleotide sequence ID" value="NZ_JARRAG010000001.1"/>
</dbReference>
<proteinExistence type="predicted"/>
<reference evidence="3 4" key="1">
    <citation type="submission" date="2023-03" db="EMBL/GenBank/DDBJ databases">
        <title>Paludisphaera mucosa sp. nov. a novel planctomycete from northern fen.</title>
        <authorList>
            <person name="Ivanova A."/>
        </authorList>
    </citation>
    <scope>NUCLEOTIDE SEQUENCE [LARGE SCALE GENOMIC DNA]</scope>
    <source>
        <strain evidence="3 4">Pla2</strain>
    </source>
</reference>
<evidence type="ECO:0000256" key="1">
    <source>
        <dbReference type="SAM" id="SignalP"/>
    </source>
</evidence>
<gene>
    <name evidence="3" type="ORF">PZE19_08260</name>
</gene>
<dbReference type="Proteomes" id="UP001216907">
    <property type="component" value="Unassembled WGS sequence"/>
</dbReference>
<feature type="domain" description="3-keto-alpha-glucoside-1,2-lyase/3-keto-2-hydroxy-glucal hydratase" evidence="2">
    <location>
        <begin position="26"/>
        <end position="201"/>
    </location>
</feature>
<feature type="signal peptide" evidence="1">
    <location>
        <begin position="1"/>
        <end position="24"/>
    </location>
</feature>
<comment type="caution">
    <text evidence="3">The sequence shown here is derived from an EMBL/GenBank/DDBJ whole genome shotgun (WGS) entry which is preliminary data.</text>
</comment>
<keyword evidence="1" id="KW-0732">Signal</keyword>
<sequence length="205" mass="23143">MKSLNWTRGALCALAMTVGTASQAEEWTPLFDGKTLSGWTVGGGGGETKWEVKDGMIVGSGKASMLYSPKKYKNFKYRAEVKINDKGNSGLYFRSPTNTGNFVDGYEAQIDSTHSDPIRTGSLYGFVHIYKRLVPPDTWFTYEVEVVDKEWRGRKAPHITIKVNGEELFMFMDFANTFKEGYFAFQQHDPGSRIEIRKIEVVELP</sequence>
<evidence type="ECO:0000313" key="3">
    <source>
        <dbReference type="EMBL" id="MDG3003760.1"/>
    </source>
</evidence>
<name>A0ABT6F8Q7_9BACT</name>
<feature type="chain" id="PRO_5047412871" evidence="1">
    <location>
        <begin position="25"/>
        <end position="205"/>
    </location>
</feature>
<keyword evidence="4" id="KW-1185">Reference proteome</keyword>
<dbReference type="EMBL" id="JARRAG010000001">
    <property type="protein sequence ID" value="MDG3003760.1"/>
    <property type="molecule type" value="Genomic_DNA"/>
</dbReference>
<evidence type="ECO:0000313" key="4">
    <source>
        <dbReference type="Proteomes" id="UP001216907"/>
    </source>
</evidence>
<dbReference type="Pfam" id="PF06439">
    <property type="entry name" value="3keto-disac_hyd"/>
    <property type="match status" value="1"/>
</dbReference>
<protein>
    <submittedName>
        <fullName evidence="3">DUF1080 domain-containing protein</fullName>
    </submittedName>
</protein>
<dbReference type="InterPro" id="IPR010496">
    <property type="entry name" value="AL/BT2_dom"/>
</dbReference>
<organism evidence="3 4">
    <name type="scientific">Paludisphaera mucosa</name>
    <dbReference type="NCBI Taxonomy" id="3030827"/>
    <lineage>
        <taxon>Bacteria</taxon>
        <taxon>Pseudomonadati</taxon>
        <taxon>Planctomycetota</taxon>
        <taxon>Planctomycetia</taxon>
        <taxon>Isosphaerales</taxon>
        <taxon>Isosphaeraceae</taxon>
        <taxon>Paludisphaera</taxon>
    </lineage>
</organism>
<evidence type="ECO:0000259" key="2">
    <source>
        <dbReference type="Pfam" id="PF06439"/>
    </source>
</evidence>
<accession>A0ABT6F8Q7</accession>